<name>A0A6A6BFA0_9PEZI</name>
<dbReference type="Proteomes" id="UP000799438">
    <property type="component" value="Unassembled WGS sequence"/>
</dbReference>
<organism evidence="1 2">
    <name type="scientific">Aplosporella prunicola CBS 121167</name>
    <dbReference type="NCBI Taxonomy" id="1176127"/>
    <lineage>
        <taxon>Eukaryota</taxon>
        <taxon>Fungi</taxon>
        <taxon>Dikarya</taxon>
        <taxon>Ascomycota</taxon>
        <taxon>Pezizomycotina</taxon>
        <taxon>Dothideomycetes</taxon>
        <taxon>Dothideomycetes incertae sedis</taxon>
        <taxon>Botryosphaeriales</taxon>
        <taxon>Aplosporellaceae</taxon>
        <taxon>Aplosporella</taxon>
    </lineage>
</organism>
<dbReference type="AlphaFoldDB" id="A0A6A6BFA0"/>
<dbReference type="EMBL" id="ML995485">
    <property type="protein sequence ID" value="KAF2141985.1"/>
    <property type="molecule type" value="Genomic_DNA"/>
</dbReference>
<keyword evidence="2" id="KW-1185">Reference proteome</keyword>
<evidence type="ECO:0000313" key="2">
    <source>
        <dbReference type="Proteomes" id="UP000799438"/>
    </source>
</evidence>
<protein>
    <submittedName>
        <fullName evidence="1">Uncharacterized protein</fullName>
    </submittedName>
</protein>
<dbReference type="RefSeq" id="XP_033397697.1">
    <property type="nucleotide sequence ID" value="XM_033540426.1"/>
</dbReference>
<sequence>MPIPILDPLPLPCCIVACGLGLAILRAHPHRHSPPAKHKLPDLPTHPALVRDPSSLCLRPVQSNPPSSYSQFTTYGTSLASSPTISSVLACAQKQNPNSAKKRR</sequence>
<gene>
    <name evidence="1" type="ORF">K452DRAFT_287180</name>
</gene>
<reference evidence="1" key="1">
    <citation type="journal article" date="2020" name="Stud. Mycol.">
        <title>101 Dothideomycetes genomes: a test case for predicting lifestyles and emergence of pathogens.</title>
        <authorList>
            <person name="Haridas S."/>
            <person name="Albert R."/>
            <person name="Binder M."/>
            <person name="Bloem J."/>
            <person name="Labutti K."/>
            <person name="Salamov A."/>
            <person name="Andreopoulos B."/>
            <person name="Baker S."/>
            <person name="Barry K."/>
            <person name="Bills G."/>
            <person name="Bluhm B."/>
            <person name="Cannon C."/>
            <person name="Castanera R."/>
            <person name="Culley D."/>
            <person name="Daum C."/>
            <person name="Ezra D."/>
            <person name="Gonzalez J."/>
            <person name="Henrissat B."/>
            <person name="Kuo A."/>
            <person name="Liang C."/>
            <person name="Lipzen A."/>
            <person name="Lutzoni F."/>
            <person name="Magnuson J."/>
            <person name="Mondo S."/>
            <person name="Nolan M."/>
            <person name="Ohm R."/>
            <person name="Pangilinan J."/>
            <person name="Park H.-J."/>
            <person name="Ramirez L."/>
            <person name="Alfaro M."/>
            <person name="Sun H."/>
            <person name="Tritt A."/>
            <person name="Yoshinaga Y."/>
            <person name="Zwiers L.-H."/>
            <person name="Turgeon B."/>
            <person name="Goodwin S."/>
            <person name="Spatafora J."/>
            <person name="Crous P."/>
            <person name="Grigoriev I."/>
        </authorList>
    </citation>
    <scope>NUCLEOTIDE SEQUENCE</scope>
    <source>
        <strain evidence="1">CBS 121167</strain>
    </source>
</reference>
<proteinExistence type="predicted"/>
<evidence type="ECO:0000313" key="1">
    <source>
        <dbReference type="EMBL" id="KAF2141985.1"/>
    </source>
</evidence>
<dbReference type="GeneID" id="54297922"/>
<accession>A0A6A6BFA0</accession>